<feature type="region of interest" description="Disordered" evidence="1">
    <location>
        <begin position="1"/>
        <end position="25"/>
    </location>
</feature>
<gene>
    <name evidence="2" type="ORF">H310_07730</name>
</gene>
<protein>
    <submittedName>
        <fullName evidence="2">Uncharacterized protein</fullName>
    </submittedName>
</protein>
<sequence>MEVSEGGGNVCAQSQSLNSHVGGRNREDGVVAETSFVQKFGRNGELSGCMDPSDACDTRQVFVRRKCQNELDGATKEEQVGRIRCGVIDALEHVLCSMDCRSNESVAGALDWHQADASHRQPERSKGIDRVQVFEEGRACGRMRLLVQRGRGRKLSFGGHGHVSRSFVVVQAVERIVVKYPFRQMKSTAAVVNDEKRYESNG</sequence>
<name>A0A024U209_9STRA</name>
<reference evidence="2" key="1">
    <citation type="submission" date="2013-12" db="EMBL/GenBank/DDBJ databases">
        <title>The Genome Sequence of Aphanomyces invadans NJM9701.</title>
        <authorList>
            <consortium name="The Broad Institute Genomics Platform"/>
            <person name="Russ C."/>
            <person name="Tyler B."/>
            <person name="van West P."/>
            <person name="Dieguez-Uribeondo J."/>
            <person name="Young S.K."/>
            <person name="Zeng Q."/>
            <person name="Gargeya S."/>
            <person name="Fitzgerald M."/>
            <person name="Abouelleil A."/>
            <person name="Alvarado L."/>
            <person name="Chapman S.B."/>
            <person name="Gainer-Dewar J."/>
            <person name="Goldberg J."/>
            <person name="Griggs A."/>
            <person name="Gujja S."/>
            <person name="Hansen M."/>
            <person name="Howarth C."/>
            <person name="Imamovic A."/>
            <person name="Ireland A."/>
            <person name="Larimer J."/>
            <person name="McCowan C."/>
            <person name="Murphy C."/>
            <person name="Pearson M."/>
            <person name="Poon T.W."/>
            <person name="Priest M."/>
            <person name="Roberts A."/>
            <person name="Saif S."/>
            <person name="Shea T."/>
            <person name="Sykes S."/>
            <person name="Wortman J."/>
            <person name="Nusbaum C."/>
            <person name="Birren B."/>
        </authorList>
    </citation>
    <scope>NUCLEOTIDE SEQUENCE [LARGE SCALE GENOMIC DNA]</scope>
    <source>
        <strain evidence="2">NJM9701</strain>
    </source>
</reference>
<accession>A0A024U209</accession>
<evidence type="ECO:0000313" key="2">
    <source>
        <dbReference type="EMBL" id="ETV99662.1"/>
    </source>
</evidence>
<dbReference type="EMBL" id="KI913966">
    <property type="protein sequence ID" value="ETV99662.1"/>
    <property type="molecule type" value="Genomic_DNA"/>
</dbReference>
<dbReference type="GeneID" id="20084780"/>
<dbReference type="AlphaFoldDB" id="A0A024U209"/>
<organism evidence="2">
    <name type="scientific">Aphanomyces invadans</name>
    <dbReference type="NCBI Taxonomy" id="157072"/>
    <lineage>
        <taxon>Eukaryota</taxon>
        <taxon>Sar</taxon>
        <taxon>Stramenopiles</taxon>
        <taxon>Oomycota</taxon>
        <taxon>Saprolegniomycetes</taxon>
        <taxon>Saprolegniales</taxon>
        <taxon>Verrucalvaceae</taxon>
        <taxon>Aphanomyces</taxon>
    </lineage>
</organism>
<proteinExistence type="predicted"/>
<dbReference type="RefSeq" id="XP_008871438.1">
    <property type="nucleotide sequence ID" value="XM_008873216.1"/>
</dbReference>
<evidence type="ECO:0000256" key="1">
    <source>
        <dbReference type="SAM" id="MobiDB-lite"/>
    </source>
</evidence>
<dbReference type="VEuPathDB" id="FungiDB:H310_07730"/>